<evidence type="ECO:0000313" key="11">
    <source>
        <dbReference type="EMBL" id="CAG8723420.1"/>
    </source>
</evidence>
<dbReference type="GO" id="GO:0004523">
    <property type="term" value="F:RNA-DNA hybrid ribonuclease activity"/>
    <property type="evidence" value="ECO:0007669"/>
    <property type="project" value="UniProtKB-EC"/>
</dbReference>
<dbReference type="InterPro" id="IPR037056">
    <property type="entry name" value="RNase_H1_N_sf"/>
</dbReference>
<evidence type="ECO:0000259" key="10">
    <source>
        <dbReference type="PROSITE" id="PS50879"/>
    </source>
</evidence>
<evidence type="ECO:0000256" key="2">
    <source>
        <dbReference type="ARBA" id="ARBA00001946"/>
    </source>
</evidence>
<keyword evidence="9" id="KW-0460">Magnesium</keyword>
<dbReference type="EMBL" id="CAJVQA010013321">
    <property type="protein sequence ID" value="CAG8723420.1"/>
    <property type="molecule type" value="Genomic_DNA"/>
</dbReference>
<dbReference type="InterPro" id="IPR036397">
    <property type="entry name" value="RNaseH_sf"/>
</dbReference>
<dbReference type="InterPro" id="IPR050092">
    <property type="entry name" value="RNase_H"/>
</dbReference>
<evidence type="ECO:0000256" key="5">
    <source>
        <dbReference type="ARBA" id="ARBA00022722"/>
    </source>
</evidence>
<dbReference type="InterPro" id="IPR009027">
    <property type="entry name" value="Ribosomal_bL9/RNase_H1_N"/>
</dbReference>
<comment type="similarity">
    <text evidence="3">Belongs to the RNase H family.</text>
</comment>
<dbReference type="InterPro" id="IPR012337">
    <property type="entry name" value="RNaseH-like_sf"/>
</dbReference>
<evidence type="ECO:0000256" key="7">
    <source>
        <dbReference type="ARBA" id="ARBA00022759"/>
    </source>
</evidence>
<dbReference type="GO" id="GO:0046872">
    <property type="term" value="F:metal ion binding"/>
    <property type="evidence" value="ECO:0007669"/>
    <property type="project" value="UniProtKB-KW"/>
</dbReference>
<dbReference type="Pfam" id="PF00075">
    <property type="entry name" value="RNase_H"/>
    <property type="match status" value="1"/>
</dbReference>
<dbReference type="SUPFAM" id="SSF56672">
    <property type="entry name" value="DNA/RNA polymerases"/>
    <property type="match status" value="1"/>
</dbReference>
<sequence>MIDFVREQGFIVVYGDTDSIFYSLPESYFTELDTKYSDELLSKKEYWEEQIKLTILYSKILEKNINEYLKQIIKSTYLKMAYEKTMYPFLIFGKKTLCLKTIKHNMPEFYKLVAKELIYSSLGFNKDFSIRQEEIDQKELVIQIITNYVNKKETLLDLFVLTAKFDLTYASVLAVNFKQAIKKIKEIFDAEELKKQRIITEFFVEDNQQKITEFENNKKQKTQSKLDKFYYSDIPRKHKLQADEQLESTSKITLDDKRFSEFRKLKFVYKTFYENYYYYFNKNVQYCSKNIWIDIDKDSSRFSHKLRVGKQLYVETNYLKNFKRILIFVDAETFCKYGKSRCQNCKSYTYCKTQEFTFFGNTESDCKKVLKKLVQPSDNDSYLRYNVNVCEYCDSYLTALYQGQSYNALLDSEQMPKAKPGYFAVCKGRKPGIYLTWNECNMQVNKFSNRIYKKFDTLIEAEKFIKKKDEVFALNNNDLQVWTDGSTLNNGTKNAKAGIRVFWKDNDPNNLSKRLLGLVQTNNHAEIYAVIRVIETCKNKKKPLKIMTDKPVKNQDLIKRLKKLIDNRIGTVKLVHVRGYLDNYENEQADKLAKLGSLKEKIMLDEDQRPFLKEHEFVLDKDRNIVDKVSREYLLKLLYPESPTLQDPNNFFDKYWNEQHDFFINEEEKIYVIKKDDNKVLDIFSKSSLKKYLESSKQDYRFNTYPCCRKIKLVFVEKTNLLIKETINHCDVYNSPFTNQVKEDFKMRFLNYEHLSKFFDHYSISCKCEIYLCEHKKLSVYRKNK</sequence>
<keyword evidence="7" id="KW-0255">Endonuclease</keyword>
<dbReference type="InterPro" id="IPR011320">
    <property type="entry name" value="RNase_H1_N"/>
</dbReference>
<evidence type="ECO:0000256" key="3">
    <source>
        <dbReference type="ARBA" id="ARBA00005300"/>
    </source>
</evidence>
<dbReference type="Gene3D" id="3.40.970.10">
    <property type="entry name" value="Ribonuclease H1, N-terminal domain"/>
    <property type="match status" value="1"/>
</dbReference>
<dbReference type="SUPFAM" id="SSF53098">
    <property type="entry name" value="Ribonuclease H-like"/>
    <property type="match status" value="1"/>
</dbReference>
<dbReference type="Proteomes" id="UP000789759">
    <property type="component" value="Unassembled WGS sequence"/>
</dbReference>
<evidence type="ECO:0000256" key="9">
    <source>
        <dbReference type="ARBA" id="ARBA00022842"/>
    </source>
</evidence>
<comment type="caution">
    <text evidence="11">The sequence shown here is derived from an EMBL/GenBank/DDBJ whole genome shotgun (WGS) entry which is preliminary data.</text>
</comment>
<dbReference type="GO" id="GO:0043137">
    <property type="term" value="P:DNA replication, removal of RNA primer"/>
    <property type="evidence" value="ECO:0007669"/>
    <property type="project" value="TreeGrafter"/>
</dbReference>
<dbReference type="InterPro" id="IPR043502">
    <property type="entry name" value="DNA/RNA_pol_sf"/>
</dbReference>
<comment type="catalytic activity">
    <reaction evidence="1">
        <text>Endonucleolytic cleavage to 5'-phosphomonoester.</text>
        <dbReference type="EC" id="3.1.26.4"/>
    </reaction>
</comment>
<dbReference type="PANTHER" id="PTHR10642:SF26">
    <property type="entry name" value="RIBONUCLEASE H1"/>
    <property type="match status" value="1"/>
</dbReference>
<feature type="non-terminal residue" evidence="11">
    <location>
        <position position="1"/>
    </location>
</feature>
<dbReference type="InterPro" id="IPR002156">
    <property type="entry name" value="RNaseH_domain"/>
</dbReference>
<dbReference type="Gene3D" id="3.90.1600.10">
    <property type="entry name" value="Palm domain of DNA polymerase"/>
    <property type="match status" value="1"/>
</dbReference>
<comment type="cofactor">
    <cofactor evidence="2">
        <name>Mg(2+)</name>
        <dbReference type="ChEBI" id="CHEBI:18420"/>
    </cofactor>
</comment>
<evidence type="ECO:0000313" key="12">
    <source>
        <dbReference type="Proteomes" id="UP000789759"/>
    </source>
</evidence>
<dbReference type="PROSITE" id="PS50879">
    <property type="entry name" value="RNASE_H_1"/>
    <property type="match status" value="1"/>
</dbReference>
<dbReference type="Pfam" id="PF01693">
    <property type="entry name" value="Cauli_VI"/>
    <property type="match status" value="1"/>
</dbReference>
<keyword evidence="12" id="KW-1185">Reference proteome</keyword>
<proteinExistence type="inferred from homology"/>
<keyword evidence="6" id="KW-0479">Metal-binding</keyword>
<dbReference type="GO" id="GO:0003676">
    <property type="term" value="F:nucleic acid binding"/>
    <property type="evidence" value="ECO:0007669"/>
    <property type="project" value="InterPro"/>
</dbReference>
<keyword evidence="5" id="KW-0540">Nuclease</keyword>
<evidence type="ECO:0000256" key="6">
    <source>
        <dbReference type="ARBA" id="ARBA00022723"/>
    </source>
</evidence>
<feature type="domain" description="RNase H type-1" evidence="10">
    <location>
        <begin position="475"/>
        <end position="598"/>
    </location>
</feature>
<dbReference type="SUPFAM" id="SSF55658">
    <property type="entry name" value="L9 N-domain-like"/>
    <property type="match status" value="1"/>
</dbReference>
<evidence type="ECO:0000256" key="8">
    <source>
        <dbReference type="ARBA" id="ARBA00022801"/>
    </source>
</evidence>
<dbReference type="Gene3D" id="3.30.420.10">
    <property type="entry name" value="Ribonuclease H-like superfamily/Ribonuclease H"/>
    <property type="match status" value="1"/>
</dbReference>
<dbReference type="CDD" id="cd09280">
    <property type="entry name" value="RNase_HI_eukaryote_like"/>
    <property type="match status" value="1"/>
</dbReference>
<name>A0A9N9I868_9GLOM</name>
<gene>
    <name evidence="11" type="ORF">CPELLU_LOCUS13034</name>
</gene>
<evidence type="ECO:0000256" key="4">
    <source>
        <dbReference type="ARBA" id="ARBA00012180"/>
    </source>
</evidence>
<dbReference type="PANTHER" id="PTHR10642">
    <property type="entry name" value="RIBONUCLEASE H1"/>
    <property type="match status" value="1"/>
</dbReference>
<accession>A0A9N9I868</accession>
<evidence type="ECO:0000256" key="1">
    <source>
        <dbReference type="ARBA" id="ARBA00000077"/>
    </source>
</evidence>
<dbReference type="EC" id="3.1.26.4" evidence="4"/>
<dbReference type="OrthoDB" id="128665at2759"/>
<dbReference type="InterPro" id="IPR023211">
    <property type="entry name" value="DNA_pol_palm_dom_sf"/>
</dbReference>
<dbReference type="FunFam" id="3.40.970.10:FF:000001">
    <property type="entry name" value="Ribonuclease H1"/>
    <property type="match status" value="1"/>
</dbReference>
<reference evidence="11" key="1">
    <citation type="submission" date="2021-06" db="EMBL/GenBank/DDBJ databases">
        <authorList>
            <person name="Kallberg Y."/>
            <person name="Tangrot J."/>
            <person name="Rosling A."/>
        </authorList>
    </citation>
    <scope>NUCLEOTIDE SEQUENCE</scope>
    <source>
        <strain evidence="11">FL966</strain>
    </source>
</reference>
<dbReference type="AlphaFoldDB" id="A0A9N9I868"/>
<organism evidence="11 12">
    <name type="scientific">Cetraspora pellucida</name>
    <dbReference type="NCBI Taxonomy" id="1433469"/>
    <lineage>
        <taxon>Eukaryota</taxon>
        <taxon>Fungi</taxon>
        <taxon>Fungi incertae sedis</taxon>
        <taxon>Mucoromycota</taxon>
        <taxon>Glomeromycotina</taxon>
        <taxon>Glomeromycetes</taxon>
        <taxon>Diversisporales</taxon>
        <taxon>Gigasporaceae</taxon>
        <taxon>Cetraspora</taxon>
    </lineage>
</organism>
<protein>
    <recommendedName>
        <fullName evidence="4">ribonuclease H</fullName>
        <ecNumber evidence="4">3.1.26.4</ecNumber>
    </recommendedName>
</protein>
<keyword evidence="8" id="KW-0378">Hydrolase</keyword>